<protein>
    <submittedName>
        <fullName evidence="2">Uncharacterized protein</fullName>
    </submittedName>
</protein>
<reference evidence="2 3" key="1">
    <citation type="journal article" date="2018" name="Front. Plant Sci.">
        <title>Red Clover (Trifolium pratense) and Zigzag Clover (T. medium) - A Picture of Genomic Similarities and Differences.</title>
        <authorList>
            <person name="Dluhosova J."/>
            <person name="Istvanek J."/>
            <person name="Nedelnik J."/>
            <person name="Repkova J."/>
        </authorList>
    </citation>
    <scope>NUCLEOTIDE SEQUENCE [LARGE SCALE GENOMIC DNA]</scope>
    <source>
        <strain evidence="3">cv. 10/8</strain>
        <tissue evidence="2">Leaf</tissue>
    </source>
</reference>
<feature type="non-terminal residue" evidence="2">
    <location>
        <position position="1"/>
    </location>
</feature>
<sequence>GVLPLEDMRHYASSDKEESRYPLASSHQHPKREPPVTSSYFQTLQHHIPVL</sequence>
<keyword evidence="3" id="KW-1185">Reference proteome</keyword>
<dbReference type="AlphaFoldDB" id="A0A392S8L7"/>
<evidence type="ECO:0000256" key="1">
    <source>
        <dbReference type="SAM" id="MobiDB-lite"/>
    </source>
</evidence>
<accession>A0A392S8L7</accession>
<proteinExistence type="predicted"/>
<organism evidence="2 3">
    <name type="scientific">Trifolium medium</name>
    <dbReference type="NCBI Taxonomy" id="97028"/>
    <lineage>
        <taxon>Eukaryota</taxon>
        <taxon>Viridiplantae</taxon>
        <taxon>Streptophyta</taxon>
        <taxon>Embryophyta</taxon>
        <taxon>Tracheophyta</taxon>
        <taxon>Spermatophyta</taxon>
        <taxon>Magnoliopsida</taxon>
        <taxon>eudicotyledons</taxon>
        <taxon>Gunneridae</taxon>
        <taxon>Pentapetalae</taxon>
        <taxon>rosids</taxon>
        <taxon>fabids</taxon>
        <taxon>Fabales</taxon>
        <taxon>Fabaceae</taxon>
        <taxon>Papilionoideae</taxon>
        <taxon>50 kb inversion clade</taxon>
        <taxon>NPAAA clade</taxon>
        <taxon>Hologalegina</taxon>
        <taxon>IRL clade</taxon>
        <taxon>Trifolieae</taxon>
        <taxon>Trifolium</taxon>
    </lineage>
</organism>
<dbReference type="EMBL" id="LXQA010335456">
    <property type="protein sequence ID" value="MCI44802.1"/>
    <property type="molecule type" value="Genomic_DNA"/>
</dbReference>
<evidence type="ECO:0000313" key="3">
    <source>
        <dbReference type="Proteomes" id="UP000265520"/>
    </source>
</evidence>
<feature type="compositionally biased region" description="Basic and acidic residues" evidence="1">
    <location>
        <begin position="1"/>
        <end position="20"/>
    </location>
</feature>
<name>A0A392S8L7_9FABA</name>
<evidence type="ECO:0000313" key="2">
    <source>
        <dbReference type="EMBL" id="MCI44802.1"/>
    </source>
</evidence>
<comment type="caution">
    <text evidence="2">The sequence shown here is derived from an EMBL/GenBank/DDBJ whole genome shotgun (WGS) entry which is preliminary data.</text>
</comment>
<dbReference type="Proteomes" id="UP000265520">
    <property type="component" value="Unassembled WGS sequence"/>
</dbReference>
<feature type="region of interest" description="Disordered" evidence="1">
    <location>
        <begin position="1"/>
        <end position="38"/>
    </location>
</feature>